<dbReference type="InterPro" id="IPR015943">
    <property type="entry name" value="WD40/YVTN_repeat-like_dom_sf"/>
</dbReference>
<protein>
    <submittedName>
        <fullName evidence="4">Histidine kinase</fullName>
    </submittedName>
</protein>
<keyword evidence="1" id="KW-0812">Transmembrane</keyword>
<dbReference type="InterPro" id="IPR036890">
    <property type="entry name" value="HATPase_C_sf"/>
</dbReference>
<dbReference type="KEGG" id="aup:AsAng_0030110"/>
<dbReference type="Pfam" id="PF07494">
    <property type="entry name" value="Reg_prop"/>
    <property type="match status" value="1"/>
</dbReference>
<dbReference type="Pfam" id="PF06580">
    <property type="entry name" value="His_kinase"/>
    <property type="match status" value="1"/>
</dbReference>
<evidence type="ECO:0000313" key="5">
    <source>
        <dbReference type="Proteomes" id="UP001060919"/>
    </source>
</evidence>
<dbReference type="RefSeq" id="WP_264793387.1">
    <property type="nucleotide sequence ID" value="NZ_AP026867.1"/>
</dbReference>
<dbReference type="Gene3D" id="2.130.10.10">
    <property type="entry name" value="YVTN repeat-like/Quinoprotein amine dehydrogenase"/>
    <property type="match status" value="1"/>
</dbReference>
<feature type="domain" description="Signal transduction histidine kinase internal region" evidence="2">
    <location>
        <begin position="770"/>
        <end position="849"/>
    </location>
</feature>
<accession>A0A915YFW1</accession>
<keyword evidence="1" id="KW-1133">Transmembrane helix</keyword>
<dbReference type="PANTHER" id="PTHR34220:SF7">
    <property type="entry name" value="SENSOR HISTIDINE KINASE YPDA"/>
    <property type="match status" value="1"/>
</dbReference>
<dbReference type="Proteomes" id="UP001060919">
    <property type="component" value="Chromosome"/>
</dbReference>
<dbReference type="EMBL" id="AP026867">
    <property type="protein sequence ID" value="BDS12292.1"/>
    <property type="molecule type" value="Genomic_DNA"/>
</dbReference>
<gene>
    <name evidence="4" type="ORF">AsAng_0030110</name>
</gene>
<evidence type="ECO:0000259" key="2">
    <source>
        <dbReference type="Pfam" id="PF06580"/>
    </source>
</evidence>
<dbReference type="SUPFAM" id="SSF63829">
    <property type="entry name" value="Calcium-dependent phosphotriesterase"/>
    <property type="match status" value="1"/>
</dbReference>
<feature type="domain" description="Two component regulator three Y" evidence="3">
    <location>
        <begin position="659"/>
        <end position="711"/>
    </location>
</feature>
<dbReference type="PANTHER" id="PTHR34220">
    <property type="entry name" value="SENSOR HISTIDINE KINASE YPDA"/>
    <property type="match status" value="1"/>
</dbReference>
<name>A0A915YFW1_9BACT</name>
<keyword evidence="4" id="KW-0418">Kinase</keyword>
<dbReference type="InterPro" id="IPR011123">
    <property type="entry name" value="Y_Y_Y"/>
</dbReference>
<feature type="transmembrane region" description="Helical" evidence="1">
    <location>
        <begin position="20"/>
        <end position="39"/>
    </location>
</feature>
<reference evidence="4" key="1">
    <citation type="submission" date="2022-09" db="EMBL/GenBank/DDBJ databases">
        <title>Aureispira anguillicida sp. nov., isolated from Leptocephalus of Japanese eel Anguilla japonica.</title>
        <authorList>
            <person name="Yuasa K."/>
            <person name="Mekata T."/>
            <person name="Ikunari K."/>
        </authorList>
    </citation>
    <scope>NUCLEOTIDE SEQUENCE</scope>
    <source>
        <strain evidence="4">EL160426</strain>
    </source>
</reference>
<evidence type="ECO:0000256" key="1">
    <source>
        <dbReference type="SAM" id="Phobius"/>
    </source>
</evidence>
<proteinExistence type="predicted"/>
<keyword evidence="5" id="KW-1185">Reference proteome</keyword>
<sequence>MSNTISKPAYYLNLSNEAGLMIAFCIGIGLFFLLGDSYAQSPIRFTTNNGLPSNHVYCVRQDKDGFMWFATNRGIVKYNGTSFRTFTLKDGLPNNDVWLLETDTKGRVWYVSKSNYQGYIYKDQVYRFPTEDSIVLSPGFVRNCEDTVWYSNYKLEDSLLIPQDWKETPGFWTKATKKFAFNRNEVQFSQKTTANELLIALKDRILIIDGQCQKVMDVEHSCKLSWQKGMGHSAYRGLYSDSIYFYCLKEGILLLNSKWNKLKFYSYQELIQQAAGDRISFQYKEGEIQICLSNYLIILNNQLELKKRIEYPKTENYRGYKDTNGNLWLASLSNGVLLLPHQGGNKTYFEGKSVAKIGSVKEVITAGVLGYGFYEIDQDTCALRHKIDGFSGSYYQIKEDALSKCGYLVMNKKLFKIKHQKGKMIEQELESRFNWRDIVEFKGSEYIISHGGVYYRTLGQLEWNCLEEKLGLLLFQQHKNQLYIGGVDGLWMLKGFSLERHQQTDPLLHISISSMATYQSYLLVGTDGRGVYLLDGEKVIHLKRTDELTIQKILVKNDTIWLATQEGVKVVKLKNDKLSESAIVDAFYREDGLWSDNVNDIYLKDSFLYAASDLGLAKINWLKQSESIPFYLYFTTLADTLIVNPQAERLVTINFNVLDYINQRHYNYAYRILPIQKEWVPTESKQLSFSNLAAGCYELEIRATNQHQKEDRRKQYILVKPSWWEQTEFKLAIGGLSLLLIGVFLKIFKEIIRKNEEKRLAIERRIITVELQALRAQMNPHFIHNSLNSILYYIQKNEVELSEKYLIKFSKLIRAFFKYSREQNVSLKNEIELLTNYLEIEQLRFEEQLVFFIDIDEKIDLEEQMIPSMILQPIVENAINHGLFHKKGKGKVQIVFKFVDAAAFDVLIEDNGVGVAFFKEKYRNNKLGNKVNSTFVLEERLDLLRQNNEWEIQYAMVDLSTISEQTGTRVTLNFNQKN</sequence>
<dbReference type="GO" id="GO:0016020">
    <property type="term" value="C:membrane"/>
    <property type="evidence" value="ECO:0007669"/>
    <property type="project" value="InterPro"/>
</dbReference>
<keyword evidence="1" id="KW-0472">Membrane</keyword>
<dbReference type="AlphaFoldDB" id="A0A915YFW1"/>
<dbReference type="InterPro" id="IPR013783">
    <property type="entry name" value="Ig-like_fold"/>
</dbReference>
<evidence type="ECO:0000313" key="4">
    <source>
        <dbReference type="EMBL" id="BDS12292.1"/>
    </source>
</evidence>
<dbReference type="SUPFAM" id="SSF55874">
    <property type="entry name" value="ATPase domain of HSP90 chaperone/DNA topoisomerase II/histidine kinase"/>
    <property type="match status" value="1"/>
</dbReference>
<keyword evidence="4" id="KW-0808">Transferase</keyword>
<organism evidence="4 5">
    <name type="scientific">Aureispira anguillae</name>
    <dbReference type="NCBI Taxonomy" id="2864201"/>
    <lineage>
        <taxon>Bacteria</taxon>
        <taxon>Pseudomonadati</taxon>
        <taxon>Bacteroidota</taxon>
        <taxon>Saprospiria</taxon>
        <taxon>Saprospirales</taxon>
        <taxon>Saprospiraceae</taxon>
        <taxon>Aureispira</taxon>
    </lineage>
</organism>
<evidence type="ECO:0000259" key="3">
    <source>
        <dbReference type="Pfam" id="PF07495"/>
    </source>
</evidence>
<dbReference type="Pfam" id="PF07495">
    <property type="entry name" value="Y_Y_Y"/>
    <property type="match status" value="1"/>
</dbReference>
<dbReference type="GO" id="GO:0000155">
    <property type="term" value="F:phosphorelay sensor kinase activity"/>
    <property type="evidence" value="ECO:0007669"/>
    <property type="project" value="InterPro"/>
</dbReference>
<dbReference type="InterPro" id="IPR011110">
    <property type="entry name" value="Reg_prop"/>
</dbReference>
<dbReference type="InterPro" id="IPR050640">
    <property type="entry name" value="Bact_2-comp_sensor_kinase"/>
</dbReference>
<dbReference type="InterPro" id="IPR010559">
    <property type="entry name" value="Sig_transdc_His_kin_internal"/>
</dbReference>
<dbReference type="Gene3D" id="3.30.565.10">
    <property type="entry name" value="Histidine kinase-like ATPase, C-terminal domain"/>
    <property type="match status" value="1"/>
</dbReference>
<dbReference type="Gene3D" id="2.60.40.10">
    <property type="entry name" value="Immunoglobulins"/>
    <property type="match status" value="1"/>
</dbReference>